<dbReference type="Gene3D" id="3.30.420.40">
    <property type="match status" value="2"/>
</dbReference>
<dbReference type="AlphaFoldDB" id="A0A9N9FK22"/>
<name>A0A9N9FK22_9GLOM</name>
<dbReference type="OrthoDB" id="2963168at2759"/>
<dbReference type="SUPFAM" id="SSF53067">
    <property type="entry name" value="Actin-like ATPase domain"/>
    <property type="match status" value="2"/>
</dbReference>
<protein>
    <submittedName>
        <fullName evidence="1">2181_t:CDS:1</fullName>
    </submittedName>
</protein>
<dbReference type="EMBL" id="CAJVPJ010000582">
    <property type="protein sequence ID" value="CAG8539683.1"/>
    <property type="molecule type" value="Genomic_DNA"/>
</dbReference>
<comment type="caution">
    <text evidence="1">The sequence shown here is derived from an EMBL/GenBank/DDBJ whole genome shotgun (WGS) entry which is preliminary data.</text>
</comment>
<gene>
    <name evidence="1" type="ORF">POCULU_LOCUS4473</name>
</gene>
<keyword evidence="2" id="KW-1185">Reference proteome</keyword>
<organism evidence="1 2">
    <name type="scientific">Paraglomus occultum</name>
    <dbReference type="NCBI Taxonomy" id="144539"/>
    <lineage>
        <taxon>Eukaryota</taxon>
        <taxon>Fungi</taxon>
        <taxon>Fungi incertae sedis</taxon>
        <taxon>Mucoromycota</taxon>
        <taxon>Glomeromycotina</taxon>
        <taxon>Glomeromycetes</taxon>
        <taxon>Paraglomerales</taxon>
        <taxon>Paraglomeraceae</taxon>
        <taxon>Paraglomus</taxon>
    </lineage>
</organism>
<reference evidence="1" key="1">
    <citation type="submission" date="2021-06" db="EMBL/GenBank/DDBJ databases">
        <authorList>
            <person name="Kallberg Y."/>
            <person name="Tangrot J."/>
            <person name="Rosling A."/>
        </authorList>
    </citation>
    <scope>NUCLEOTIDE SEQUENCE</scope>
    <source>
        <strain evidence="1">IA702</strain>
    </source>
</reference>
<accession>A0A9N9FK22</accession>
<proteinExistence type="predicted"/>
<dbReference type="PANTHER" id="PTHR14187">
    <property type="entry name" value="ALPHA KINASE/ELONGATION FACTOR 2 KINASE"/>
    <property type="match status" value="1"/>
</dbReference>
<evidence type="ECO:0000313" key="2">
    <source>
        <dbReference type="Proteomes" id="UP000789572"/>
    </source>
</evidence>
<dbReference type="Gene3D" id="3.90.640.10">
    <property type="entry name" value="Actin, Chain A, domain 4"/>
    <property type="match status" value="1"/>
</dbReference>
<dbReference type="PANTHER" id="PTHR14187:SF5">
    <property type="entry name" value="HEAT SHOCK 70 KDA PROTEIN 12A"/>
    <property type="match status" value="1"/>
</dbReference>
<evidence type="ECO:0000313" key="1">
    <source>
        <dbReference type="EMBL" id="CAG8539683.1"/>
    </source>
</evidence>
<sequence>MGTLTFSDSALLSDFDDNQERALSFSEEDLRYVVALDFGTTFSGIAFGQLQRKDKVVVNTNWGKYVHKIPTRLIYDSNGKVLCWGLDAASSSQVNKLKSQYKDDIFFAELFKLYLSSDKKSYRAKLPPSVSYQKAIVDFLTCIKQEIDRIIDRRELIFNNAGDVKFPEEFRIALTVPVEWGFGSNDVMRDCMHKAGFTLEKDSEQLQFLPEPAAAAISCLQDRENYNLKPGDSYIIADCGGGTVDLSTYRIRADNKIDEKTISKGATCGSTSVDRKFLNFLAKQLGIKKNRMENLRLKTIPCLVYDVFAPIKHKFDGDEEHFKEFELNIMGDCPSLEKHASPKKIDALDEDEWIIKHDYKTIKSFFDSSVNKIIDLIRQQIDLSPQKCAALLMVGGYSESPYLQARIREEFKEHIPSIIVPPSPKPTVSIVEGAGFYGLNCDEIIKTRVLKHYFGVKTLNHPVLIMLSGDLHVFSVIASKGSSIPPPTPFKEVYKPLFPDQEKANVSIYYSDTDDPDDADDDTVVHKLKHWVVDIPDVQHGLNRVIEVSLSFGIELAEIKATARNSITGKVYEVAEIKEADEYYEEEKLWAS</sequence>
<dbReference type="InterPro" id="IPR043129">
    <property type="entry name" value="ATPase_NBD"/>
</dbReference>
<dbReference type="Proteomes" id="UP000789572">
    <property type="component" value="Unassembled WGS sequence"/>
</dbReference>